<sequence length="349" mass="36653">MASVNVGFSFRDAGGTSNFAQGTFTLDDQSGVVSGMSGTIGGVSIQGLSTYRDASNTLYKEAVFGRPGGSSVYHWSADSRGLSFTVGTIQYNLNGATGMGFGREAQLGNILYATDGSSRTVDFYTDTAVQSGTLVPIVCFTTGTRIRTTRGEIAVEALRVGDEAVTTSGALRPITWIGHRDLDGAGTVLPHDQQPIRIRAGAFGPGLPARDLSLSPGHPVLVGAGADGEGGHLVPVMCLINGTTITREPATSVTYWHVELDSHDILLAEGLPAESYLDWGDRPFFTEASDHALHNPDFVVPGLAARCRPVAFDGPVVEAERARLSGVFAAALGAACAWDEAERFSWLAA</sequence>
<organism evidence="2 3">
    <name type="scientific">Methylobacterium frigidaeris</name>
    <dbReference type="NCBI Taxonomy" id="2038277"/>
    <lineage>
        <taxon>Bacteria</taxon>
        <taxon>Pseudomonadati</taxon>
        <taxon>Pseudomonadota</taxon>
        <taxon>Alphaproteobacteria</taxon>
        <taxon>Hyphomicrobiales</taxon>
        <taxon>Methylobacteriaceae</taxon>
        <taxon>Methylobacterium</taxon>
    </lineage>
</organism>
<evidence type="ECO:0000259" key="1">
    <source>
        <dbReference type="Pfam" id="PF13403"/>
    </source>
</evidence>
<reference evidence="2" key="1">
    <citation type="journal article" date="2016" name="Front. Microbiol.">
        <title>Genome Sequence of the Piezophilic, Mesophilic Sulfate-Reducing Bacterium Desulfovibrio indicus J2T.</title>
        <authorList>
            <person name="Cao J."/>
            <person name="Maignien L."/>
            <person name="Shao Z."/>
            <person name="Alain K."/>
            <person name="Jebbar M."/>
        </authorList>
    </citation>
    <scope>NUCLEOTIDE SEQUENCE</scope>
    <source>
        <strain evidence="2">JCM 32048</strain>
    </source>
</reference>
<comment type="caution">
    <text evidence="2">The sequence shown here is derived from an EMBL/GenBank/DDBJ whole genome shotgun (WGS) entry which is preliminary data.</text>
</comment>
<evidence type="ECO:0000313" key="2">
    <source>
        <dbReference type="EMBL" id="GJD64177.1"/>
    </source>
</evidence>
<accession>A0AA37M669</accession>
<keyword evidence="3" id="KW-1185">Reference proteome</keyword>
<dbReference type="Proteomes" id="UP001055286">
    <property type="component" value="Unassembled WGS sequence"/>
</dbReference>
<feature type="domain" description="Hedgehog/Intein (Hint)" evidence="1">
    <location>
        <begin position="138"/>
        <end position="278"/>
    </location>
</feature>
<reference evidence="2" key="2">
    <citation type="submission" date="2021-08" db="EMBL/GenBank/DDBJ databases">
        <authorList>
            <person name="Tani A."/>
            <person name="Ola A."/>
            <person name="Ogura Y."/>
            <person name="Katsura K."/>
            <person name="Hayashi T."/>
        </authorList>
    </citation>
    <scope>NUCLEOTIDE SEQUENCE</scope>
    <source>
        <strain evidence="2">JCM 32048</strain>
    </source>
</reference>
<dbReference type="InterPro" id="IPR036844">
    <property type="entry name" value="Hint_dom_sf"/>
</dbReference>
<evidence type="ECO:0000313" key="3">
    <source>
        <dbReference type="Proteomes" id="UP001055286"/>
    </source>
</evidence>
<dbReference type="AlphaFoldDB" id="A0AA37M669"/>
<protein>
    <recommendedName>
        <fullName evidence="1">Hedgehog/Intein (Hint) domain-containing protein</fullName>
    </recommendedName>
</protein>
<dbReference type="RefSeq" id="WP_238192375.1">
    <property type="nucleotide sequence ID" value="NZ_BPQJ01000022.1"/>
</dbReference>
<dbReference type="Pfam" id="PF13403">
    <property type="entry name" value="Hint_2"/>
    <property type="match status" value="1"/>
</dbReference>
<dbReference type="EMBL" id="BPQJ01000022">
    <property type="protein sequence ID" value="GJD64177.1"/>
    <property type="molecule type" value="Genomic_DNA"/>
</dbReference>
<dbReference type="SUPFAM" id="SSF51294">
    <property type="entry name" value="Hedgehog/intein (Hint) domain"/>
    <property type="match status" value="1"/>
</dbReference>
<name>A0AA37M669_9HYPH</name>
<dbReference type="InterPro" id="IPR028992">
    <property type="entry name" value="Hedgehog/Intein_dom"/>
</dbReference>
<proteinExistence type="predicted"/>
<gene>
    <name evidence="2" type="ORF">MPEAHAMD_4353</name>
</gene>